<dbReference type="EMBL" id="CP157974">
    <property type="protein sequence ID" value="XBT84688.1"/>
    <property type="molecule type" value="Genomic_DNA"/>
</dbReference>
<dbReference type="RefSeq" id="WP_349880861.1">
    <property type="nucleotide sequence ID" value="NZ_CP157974.1"/>
</dbReference>
<sequence length="146" mass="15438">MSRSITGHVHFNPDRSMRLVLAGPDGPVDAGTTRRSAELGQMAQDAAARIYGSGPVDVSLLVDRPPWLRPGMIVRMPASADPGEATRHPYGQVVDFLPVGGVVVWHPESSAGIHAPEDLVVCDPASVDPRIVGEISDHTGIAATFE</sequence>
<proteinExistence type="predicted"/>
<gene>
    <name evidence="1" type="ORF">ABIH81_15155</name>
</gene>
<evidence type="ECO:0000313" key="1">
    <source>
        <dbReference type="EMBL" id="XBT84688.1"/>
    </source>
</evidence>
<organism evidence="1">
    <name type="scientific">Micromonospora sp. HUAS YX12</name>
    <dbReference type="NCBI Taxonomy" id="3156396"/>
    <lineage>
        <taxon>Bacteria</taxon>
        <taxon>Bacillati</taxon>
        <taxon>Actinomycetota</taxon>
        <taxon>Actinomycetes</taxon>
        <taxon>Micromonosporales</taxon>
        <taxon>Micromonosporaceae</taxon>
        <taxon>Micromonospora</taxon>
    </lineage>
</organism>
<name>A0AAU7R889_9ACTN</name>
<accession>A0AAU7R889</accession>
<protein>
    <submittedName>
        <fullName evidence="1">Uncharacterized protein</fullName>
    </submittedName>
</protein>
<reference evidence="1" key="1">
    <citation type="submission" date="2024-06" db="EMBL/GenBank/DDBJ databases">
        <title>Micromonospora sp. strain HUAS YX12 genome sequences.</title>
        <authorList>
            <person name="Mo P."/>
        </authorList>
    </citation>
    <scope>NUCLEOTIDE SEQUENCE</scope>
    <source>
        <strain evidence="1">HUAS YX12</strain>
    </source>
</reference>
<dbReference type="AlphaFoldDB" id="A0AAU7R889"/>